<evidence type="ECO:0000256" key="10">
    <source>
        <dbReference type="ARBA" id="ARBA00022840"/>
    </source>
</evidence>
<dbReference type="InterPro" id="IPR005467">
    <property type="entry name" value="His_kinase_dom"/>
</dbReference>
<name>A2EHT5_TRIV3</name>
<dbReference type="GO" id="GO:0000160">
    <property type="term" value="P:phosphorelay signal transduction system"/>
    <property type="evidence" value="ECO:0000318"/>
    <property type="project" value="GO_Central"/>
</dbReference>
<dbReference type="InterPro" id="IPR003661">
    <property type="entry name" value="HisK_dim/P_dom"/>
</dbReference>
<dbReference type="Proteomes" id="UP000001542">
    <property type="component" value="Unassembled WGS sequence"/>
</dbReference>
<dbReference type="Pfam" id="PF02518">
    <property type="entry name" value="HATPase_c"/>
    <property type="match status" value="1"/>
</dbReference>
<keyword evidence="10" id="KW-0067">ATP-binding</keyword>
<gene>
    <name evidence="18" type="ORF">TVAG_000590</name>
</gene>
<dbReference type="SMR" id="A2EHT5"/>
<keyword evidence="8" id="KW-0547">Nucleotide-binding</keyword>
<comment type="subcellular location">
    <subcellularLocation>
        <location evidence="2">Cell membrane</location>
    </subcellularLocation>
</comment>
<dbReference type="SUPFAM" id="SSF55874">
    <property type="entry name" value="ATPase domain of HSP90 chaperone/DNA topoisomerase II/histidine kinase"/>
    <property type="match status" value="1"/>
</dbReference>
<dbReference type="Gene3D" id="3.40.50.2300">
    <property type="match status" value="1"/>
</dbReference>
<dbReference type="SMART" id="SM00387">
    <property type="entry name" value="HATPase_c"/>
    <property type="match status" value="1"/>
</dbReference>
<keyword evidence="19" id="KW-1185">Reference proteome</keyword>
<keyword evidence="4" id="KW-1003">Cell membrane</keyword>
<keyword evidence="9" id="KW-0418">Kinase</keyword>
<evidence type="ECO:0000256" key="4">
    <source>
        <dbReference type="ARBA" id="ARBA00022475"/>
    </source>
</evidence>
<dbReference type="CDD" id="cd16922">
    <property type="entry name" value="HATPase_EvgS-ArcB-TorS-like"/>
    <property type="match status" value="1"/>
</dbReference>
<keyword evidence="12" id="KW-0902">Two-component regulatory system</keyword>
<dbReference type="PANTHER" id="PTHR45339">
    <property type="entry name" value="HYBRID SIGNAL TRANSDUCTION HISTIDINE KINASE J"/>
    <property type="match status" value="1"/>
</dbReference>
<dbReference type="CDD" id="cd17546">
    <property type="entry name" value="REC_hyHK_CKI1_RcsC-like"/>
    <property type="match status" value="1"/>
</dbReference>
<feature type="domain" description="Response regulatory" evidence="17">
    <location>
        <begin position="1287"/>
        <end position="1404"/>
    </location>
</feature>
<feature type="modified residue" description="4-aspartylphosphate" evidence="14">
    <location>
        <position position="1336"/>
    </location>
</feature>
<evidence type="ECO:0000256" key="5">
    <source>
        <dbReference type="ARBA" id="ARBA00022553"/>
    </source>
</evidence>
<sequence>MNEFCAFQESVPFKYHVFSNSNSKFKNTFKFDGNNIQNNQQIALQFYANGYDLNDDDPYYIVSANENYESTNPNIHRENISFLDQMFISYHVFGTSSSETLSKLCPTFLGSYQKYIHMGRNLLIIGIIVCSIYTSQYMLERRKVRHMWVFTKNYEILFGTQLSKLDTESAEIISDVVKQAGKSKSRVNCIKKIIRLEQTFISIRVEARLLSNGNILVYMWHEQIPLDDGVKFSCELKSESHFCIEPPQIRFSSFRDFNPYHINFTLNNNTKCRIDLSASAFAPFQPYGKLVSMSVIAFNDLRLMINHNPFNGSNFQRISTNCSRILGAYHTLFYDENNNIIFQYTMPGQRKLTEEELADIPKRVPKDFASAIIKDFLGPTTQCFISRISSPTVNVLAVIDIVSFEDDGIFESFGFSYFCLCCLFSYQLSVSKEMQQQYDRASDLLSMAKEYTVMEFIDDKIEYLKSTNKIMSDFMSKSRSRELMDKDLSKQNQLVVGANLDIANLKPGEFIAQKIMKYVDGGYFMIDAVRYIEDESTVTVISSETVTDIINHEGVLITSVRNAEEMYDEFHVHTFRIENNKFILQDDSLEEEISKYGLPNDYVKSTSLSDFVIPSDTTVLTQILEGKSGLPVRIKCLSVGYIWYLMYSNQKEGFLFNINKYIHPKNRLEYVKCEVEPPIYFWRLDETNDRVISVHSRPTIWDALGVKETDKKFSDLKEYLHPSNSNVLDNFYELAKNKFEEELLIRKSNNDYEWYQLTASCRDDGIYCTLSPMQRLRELNTALNETQKLHDILLLGGKVVLWRFSDDRNPLPPIRSITPRHSKILRMNWSTVDEQVHEDYKEQFAKKLRQAIDESGWIESDLPIISDGVETWVSVRGQGDCFARRIIGVLIDITDNRNAFMELEEKGQAAEQANREKTQFLANMSHEIRTPMNGIFGMLDVLAYQELTQEQRLLVDSIRSSSFQLMRLLDDTLNLSKIEQGELESTPTTVNLLKIIEPTMIANSSRARMSKISFSIIVSKNFPTLVYADSQLIMQIINNLLSNALKFTKKGGVTLKMKWDSTPTSDNEYLVVSVSDTGIGISEEQKKVIFERFMQAETSTSRYYGGTGLGLPLVQEIARFLGGNVDVQSTPGEGSTFIVRIPMQSLMLPYSPPFTDNQPRIVWMLINNTQLRDSLTEWLESHHYKVVYLNSSQDIAEQSSKSHPFLLFVEGNNSEWNDISKVVSSQKKPFPVCSFCDPGECSPFKYALVKPVIPTHVLHLLNSLRYNKHDIVNTNLIVGNRDDQSRRILVVEDNKQNQFVMQKILEKLNCDYVIANNGQEAIQILGQDNFDLVFMDCQMPVLNGIDATKIIRRSGKHYSTVAIVALTASAVEGDELTCREAGMDGYLAKPVRMQQIMDILKKFPPH</sequence>
<proteinExistence type="predicted"/>
<dbReference type="GO" id="GO:0009927">
    <property type="term" value="F:histidine phosphotransfer kinase activity"/>
    <property type="evidence" value="ECO:0000318"/>
    <property type="project" value="GO_Central"/>
</dbReference>
<feature type="domain" description="Histidine kinase" evidence="16">
    <location>
        <begin position="923"/>
        <end position="1145"/>
    </location>
</feature>
<dbReference type="SUPFAM" id="SSF47384">
    <property type="entry name" value="Homodimeric domain of signal transducing histidine kinase"/>
    <property type="match status" value="1"/>
</dbReference>
<dbReference type="InParanoid" id="A2EHT5"/>
<dbReference type="PROSITE" id="PS50110">
    <property type="entry name" value="RESPONSE_REGULATORY"/>
    <property type="match status" value="1"/>
</dbReference>
<evidence type="ECO:0000256" key="11">
    <source>
        <dbReference type="ARBA" id="ARBA00022989"/>
    </source>
</evidence>
<reference evidence="18" key="1">
    <citation type="submission" date="2006-10" db="EMBL/GenBank/DDBJ databases">
        <authorList>
            <person name="Amadeo P."/>
            <person name="Zhao Q."/>
            <person name="Wortman J."/>
            <person name="Fraser-Liggett C."/>
            <person name="Carlton J."/>
        </authorList>
    </citation>
    <scope>NUCLEOTIDE SEQUENCE</scope>
    <source>
        <strain evidence="18">G3</strain>
    </source>
</reference>
<evidence type="ECO:0000256" key="2">
    <source>
        <dbReference type="ARBA" id="ARBA00004236"/>
    </source>
</evidence>
<dbReference type="SMART" id="SM00448">
    <property type="entry name" value="REC"/>
    <property type="match status" value="1"/>
</dbReference>
<protein>
    <recommendedName>
        <fullName evidence="3">histidine kinase</fullName>
        <ecNumber evidence="3">2.7.13.3</ecNumber>
    </recommendedName>
</protein>
<evidence type="ECO:0000256" key="6">
    <source>
        <dbReference type="ARBA" id="ARBA00022679"/>
    </source>
</evidence>
<evidence type="ECO:0000256" key="15">
    <source>
        <dbReference type="SAM" id="Phobius"/>
    </source>
</evidence>
<dbReference type="FunFam" id="3.30.565.10:FF:000023">
    <property type="entry name" value="PAS domain-containing sensor histidine kinase"/>
    <property type="match status" value="1"/>
</dbReference>
<dbReference type="PROSITE" id="PS50109">
    <property type="entry name" value="HIS_KIN"/>
    <property type="match status" value="1"/>
</dbReference>
<dbReference type="RefSeq" id="XP_001319998.1">
    <property type="nucleotide sequence ID" value="XM_001319963.1"/>
</dbReference>
<dbReference type="VEuPathDB" id="TrichDB:TVAG_000590"/>
<evidence type="ECO:0000259" key="16">
    <source>
        <dbReference type="PROSITE" id="PS50109"/>
    </source>
</evidence>
<dbReference type="EMBL" id="DS113392">
    <property type="protein sequence ID" value="EAY07775.1"/>
    <property type="molecule type" value="Genomic_DNA"/>
</dbReference>
<evidence type="ECO:0000256" key="1">
    <source>
        <dbReference type="ARBA" id="ARBA00000085"/>
    </source>
</evidence>
<dbReference type="InterPro" id="IPR004358">
    <property type="entry name" value="Sig_transdc_His_kin-like_C"/>
</dbReference>
<dbReference type="FunFam" id="3.40.50.2300:FF:000510">
    <property type="entry name" value="Probable sensor/response regulator hybrid"/>
    <property type="match status" value="1"/>
</dbReference>
<organism evidence="18 19">
    <name type="scientific">Trichomonas vaginalis (strain ATCC PRA-98 / G3)</name>
    <dbReference type="NCBI Taxonomy" id="412133"/>
    <lineage>
        <taxon>Eukaryota</taxon>
        <taxon>Metamonada</taxon>
        <taxon>Parabasalia</taxon>
        <taxon>Trichomonadida</taxon>
        <taxon>Trichomonadidae</taxon>
        <taxon>Trichomonas</taxon>
    </lineage>
</organism>
<dbReference type="KEGG" id="tva:4765670"/>
<dbReference type="PANTHER" id="PTHR45339:SF1">
    <property type="entry name" value="HYBRID SIGNAL TRANSDUCTION HISTIDINE KINASE J"/>
    <property type="match status" value="1"/>
</dbReference>
<comment type="catalytic activity">
    <reaction evidence="1">
        <text>ATP + protein L-histidine = ADP + protein N-phospho-L-histidine.</text>
        <dbReference type="EC" id="2.7.13.3"/>
    </reaction>
</comment>
<keyword evidence="13 15" id="KW-0472">Membrane</keyword>
<reference evidence="18" key="2">
    <citation type="journal article" date="2007" name="Science">
        <title>Draft genome sequence of the sexually transmitted pathogen Trichomonas vaginalis.</title>
        <authorList>
            <person name="Carlton J.M."/>
            <person name="Hirt R.P."/>
            <person name="Silva J.C."/>
            <person name="Delcher A.L."/>
            <person name="Schatz M."/>
            <person name="Zhao Q."/>
            <person name="Wortman J.R."/>
            <person name="Bidwell S.L."/>
            <person name="Alsmark U.C.M."/>
            <person name="Besteiro S."/>
            <person name="Sicheritz-Ponten T."/>
            <person name="Noel C.J."/>
            <person name="Dacks J.B."/>
            <person name="Foster P.G."/>
            <person name="Simillion C."/>
            <person name="Van de Peer Y."/>
            <person name="Miranda-Saavedra D."/>
            <person name="Barton G.J."/>
            <person name="Westrop G.D."/>
            <person name="Mueller S."/>
            <person name="Dessi D."/>
            <person name="Fiori P.L."/>
            <person name="Ren Q."/>
            <person name="Paulsen I."/>
            <person name="Zhang H."/>
            <person name="Bastida-Corcuera F.D."/>
            <person name="Simoes-Barbosa A."/>
            <person name="Brown M.T."/>
            <person name="Hayes R.D."/>
            <person name="Mukherjee M."/>
            <person name="Okumura C.Y."/>
            <person name="Schneider R."/>
            <person name="Smith A.J."/>
            <person name="Vanacova S."/>
            <person name="Villalvazo M."/>
            <person name="Haas B.J."/>
            <person name="Pertea M."/>
            <person name="Feldblyum T.V."/>
            <person name="Utterback T.R."/>
            <person name="Shu C.L."/>
            <person name="Osoegawa K."/>
            <person name="de Jong P.J."/>
            <person name="Hrdy I."/>
            <person name="Horvathova L."/>
            <person name="Zubacova Z."/>
            <person name="Dolezal P."/>
            <person name="Malik S.B."/>
            <person name="Logsdon J.M. Jr."/>
            <person name="Henze K."/>
            <person name="Gupta A."/>
            <person name="Wang C.C."/>
            <person name="Dunne R.L."/>
            <person name="Upcroft J.A."/>
            <person name="Upcroft P."/>
            <person name="White O."/>
            <person name="Salzberg S.L."/>
            <person name="Tang P."/>
            <person name="Chiu C.-H."/>
            <person name="Lee Y.-S."/>
            <person name="Embley T.M."/>
            <person name="Coombs G.H."/>
            <person name="Mottram J.C."/>
            <person name="Tachezy J."/>
            <person name="Fraser-Liggett C.M."/>
            <person name="Johnson P.J."/>
        </authorList>
    </citation>
    <scope>NUCLEOTIDE SEQUENCE [LARGE SCALE GENOMIC DNA]</scope>
    <source>
        <strain evidence="18">G3</strain>
    </source>
</reference>
<dbReference type="VEuPathDB" id="TrichDB:TVAGG3_0077030"/>
<dbReference type="InterPro" id="IPR036097">
    <property type="entry name" value="HisK_dim/P_sf"/>
</dbReference>
<keyword evidence="6" id="KW-0808">Transferase</keyword>
<evidence type="ECO:0000256" key="13">
    <source>
        <dbReference type="ARBA" id="ARBA00023136"/>
    </source>
</evidence>
<dbReference type="eggNOG" id="KOG0519">
    <property type="taxonomic scope" value="Eukaryota"/>
</dbReference>
<dbReference type="Gene3D" id="1.10.287.130">
    <property type="match status" value="1"/>
</dbReference>
<evidence type="ECO:0000256" key="8">
    <source>
        <dbReference type="ARBA" id="ARBA00022741"/>
    </source>
</evidence>
<dbReference type="CDD" id="cd00082">
    <property type="entry name" value="HisKA"/>
    <property type="match status" value="1"/>
</dbReference>
<evidence type="ECO:0000256" key="12">
    <source>
        <dbReference type="ARBA" id="ARBA00023012"/>
    </source>
</evidence>
<dbReference type="Pfam" id="PF00072">
    <property type="entry name" value="Response_reg"/>
    <property type="match status" value="1"/>
</dbReference>
<dbReference type="STRING" id="5722.A2EHT5"/>
<feature type="transmembrane region" description="Helical" evidence="15">
    <location>
        <begin position="122"/>
        <end position="139"/>
    </location>
</feature>
<evidence type="ECO:0000259" key="17">
    <source>
        <dbReference type="PROSITE" id="PS50110"/>
    </source>
</evidence>
<dbReference type="InterPro" id="IPR001789">
    <property type="entry name" value="Sig_transdc_resp-reg_receiver"/>
</dbReference>
<dbReference type="Pfam" id="PF00512">
    <property type="entry name" value="HisKA"/>
    <property type="match status" value="1"/>
</dbReference>
<keyword evidence="7 15" id="KW-0812">Transmembrane</keyword>
<evidence type="ECO:0000256" key="14">
    <source>
        <dbReference type="PROSITE-ProRule" id="PRU00169"/>
    </source>
</evidence>
<dbReference type="InterPro" id="IPR036890">
    <property type="entry name" value="HATPase_C_sf"/>
</dbReference>
<dbReference type="GO" id="GO:0000155">
    <property type="term" value="F:phosphorelay sensor kinase activity"/>
    <property type="evidence" value="ECO:0000318"/>
    <property type="project" value="GO_Central"/>
</dbReference>
<dbReference type="SMART" id="SM00388">
    <property type="entry name" value="HisKA"/>
    <property type="match status" value="1"/>
</dbReference>
<keyword evidence="11 15" id="KW-1133">Transmembrane helix</keyword>
<dbReference type="EC" id="2.7.13.3" evidence="3"/>
<evidence type="ECO:0000256" key="9">
    <source>
        <dbReference type="ARBA" id="ARBA00022777"/>
    </source>
</evidence>
<evidence type="ECO:0000313" key="18">
    <source>
        <dbReference type="EMBL" id="EAY07775.1"/>
    </source>
</evidence>
<dbReference type="Gene3D" id="3.30.565.10">
    <property type="entry name" value="Histidine kinase-like ATPase, C-terminal domain"/>
    <property type="match status" value="1"/>
</dbReference>
<dbReference type="SUPFAM" id="SSF52172">
    <property type="entry name" value="CheY-like"/>
    <property type="match status" value="1"/>
</dbReference>
<evidence type="ECO:0000313" key="19">
    <source>
        <dbReference type="Proteomes" id="UP000001542"/>
    </source>
</evidence>
<dbReference type="FunFam" id="1.10.287.130:FF:000004">
    <property type="entry name" value="Ethylene receptor 1"/>
    <property type="match status" value="1"/>
</dbReference>
<dbReference type="OrthoDB" id="10266508at2759"/>
<dbReference type="PRINTS" id="PR00344">
    <property type="entry name" value="BCTRLSENSOR"/>
</dbReference>
<accession>A2EHT5</accession>
<dbReference type="GO" id="GO:0005886">
    <property type="term" value="C:plasma membrane"/>
    <property type="evidence" value="ECO:0000318"/>
    <property type="project" value="GO_Central"/>
</dbReference>
<dbReference type="InterPro" id="IPR003594">
    <property type="entry name" value="HATPase_dom"/>
</dbReference>
<dbReference type="InterPro" id="IPR011006">
    <property type="entry name" value="CheY-like_superfamily"/>
</dbReference>
<dbReference type="GO" id="GO:0005524">
    <property type="term" value="F:ATP binding"/>
    <property type="evidence" value="ECO:0007669"/>
    <property type="project" value="UniProtKB-KW"/>
</dbReference>
<keyword evidence="5 14" id="KW-0597">Phosphoprotein</keyword>
<evidence type="ECO:0000256" key="3">
    <source>
        <dbReference type="ARBA" id="ARBA00012438"/>
    </source>
</evidence>
<evidence type="ECO:0000256" key="7">
    <source>
        <dbReference type="ARBA" id="ARBA00022692"/>
    </source>
</evidence>